<accession>A0ABX1DI60</accession>
<evidence type="ECO:0000313" key="3">
    <source>
        <dbReference type="Proteomes" id="UP000760545"/>
    </source>
</evidence>
<dbReference type="RefSeq" id="WP_167920019.1">
    <property type="nucleotide sequence ID" value="NZ_JAAVJS010000157.1"/>
</dbReference>
<dbReference type="InterPro" id="IPR007863">
    <property type="entry name" value="Peptidase_M16_C"/>
</dbReference>
<dbReference type="SUPFAM" id="SSF63411">
    <property type="entry name" value="LuxS/MPP-like metallohydrolase"/>
    <property type="match status" value="1"/>
</dbReference>
<feature type="domain" description="Peptidase M16 C-terminal" evidence="1">
    <location>
        <begin position="67"/>
        <end position="163"/>
    </location>
</feature>
<evidence type="ECO:0000259" key="1">
    <source>
        <dbReference type="Pfam" id="PF05193"/>
    </source>
</evidence>
<feature type="non-terminal residue" evidence="2">
    <location>
        <position position="1"/>
    </location>
</feature>
<gene>
    <name evidence="2" type="ORF">HC176_16115</name>
</gene>
<organism evidence="2 3">
    <name type="scientific">Tamlana crocina</name>
    <dbReference type="NCBI Taxonomy" id="393006"/>
    <lineage>
        <taxon>Bacteria</taxon>
        <taxon>Pseudomonadati</taxon>
        <taxon>Bacteroidota</taxon>
        <taxon>Flavobacteriia</taxon>
        <taxon>Flavobacteriales</taxon>
        <taxon>Flavobacteriaceae</taxon>
        <taxon>Tamlana</taxon>
    </lineage>
</organism>
<dbReference type="InterPro" id="IPR011249">
    <property type="entry name" value="Metalloenz_LuxS/M16"/>
</dbReference>
<dbReference type="EMBL" id="JAAVJS010000157">
    <property type="protein sequence ID" value="NJX17001.1"/>
    <property type="molecule type" value="Genomic_DNA"/>
</dbReference>
<comment type="caution">
    <text evidence="2">The sequence shown here is derived from an EMBL/GenBank/DDBJ whole genome shotgun (WGS) entry which is preliminary data.</text>
</comment>
<keyword evidence="3" id="KW-1185">Reference proteome</keyword>
<reference evidence="2 3" key="1">
    <citation type="submission" date="2020-03" db="EMBL/GenBank/DDBJ databases">
        <title>Tamlana sp. nov, isolated from XXX.</title>
        <authorList>
            <person name="Cao W.R."/>
        </authorList>
    </citation>
    <scope>NUCLEOTIDE SEQUENCE [LARGE SCALE GENOMIC DNA]</scope>
    <source>
        <strain evidence="2 3">HST1-43</strain>
    </source>
</reference>
<dbReference type="Pfam" id="PF05193">
    <property type="entry name" value="Peptidase_M16_C"/>
    <property type="match status" value="1"/>
</dbReference>
<evidence type="ECO:0000313" key="2">
    <source>
        <dbReference type="EMBL" id="NJX17001.1"/>
    </source>
</evidence>
<name>A0ABX1DI60_9FLAO</name>
<dbReference type="Gene3D" id="3.30.830.10">
    <property type="entry name" value="Metalloenzyme, LuxS/M16 peptidase-like"/>
    <property type="match status" value="1"/>
</dbReference>
<protein>
    <submittedName>
        <fullName evidence="2">Insulinase family protein</fullName>
    </submittedName>
</protein>
<dbReference type="Proteomes" id="UP000760545">
    <property type="component" value="Unassembled WGS sequence"/>
</dbReference>
<sequence length="168" mass="19309">FTDLNKDEEAYNSFVSKQKGFLGNLMSNPSFYFQNALGKVRNEGNPRYIGFPTAEKFDEQDYDLAYQKYQERFANAGDFTFYFVGNIEEAELKKYATTYLASLPGSEEKEQYKIPDFKPDNSYHKEVVYQGKDPKSQVSIQWTGETEYDVSEDFALGALGEILTIKLV</sequence>
<feature type="non-terminal residue" evidence="2">
    <location>
        <position position="168"/>
    </location>
</feature>
<proteinExistence type="predicted"/>